<dbReference type="PANTHER" id="PTHR33337">
    <property type="entry name" value="GFA DOMAIN-CONTAINING PROTEIN"/>
    <property type="match status" value="1"/>
</dbReference>
<comment type="similarity">
    <text evidence="1">Belongs to the Gfa family.</text>
</comment>
<dbReference type="Proteomes" id="UP000298179">
    <property type="component" value="Unassembled WGS sequence"/>
</dbReference>
<evidence type="ECO:0000313" key="7">
    <source>
        <dbReference type="Proteomes" id="UP000298179"/>
    </source>
</evidence>
<dbReference type="PANTHER" id="PTHR33337:SF40">
    <property type="entry name" value="CENP-V_GFA DOMAIN-CONTAINING PROTEIN-RELATED"/>
    <property type="match status" value="1"/>
</dbReference>
<dbReference type="SUPFAM" id="SSF51316">
    <property type="entry name" value="Mss4-like"/>
    <property type="match status" value="1"/>
</dbReference>
<keyword evidence="7" id="KW-1185">Reference proteome</keyword>
<name>A0A4Y8RQS3_9HYPH</name>
<organism evidence="6 7">
    <name type="scientific">Jiella endophytica</name>
    <dbReference type="NCBI Taxonomy" id="2558362"/>
    <lineage>
        <taxon>Bacteria</taxon>
        <taxon>Pseudomonadati</taxon>
        <taxon>Pseudomonadota</taxon>
        <taxon>Alphaproteobacteria</taxon>
        <taxon>Hyphomicrobiales</taxon>
        <taxon>Aurantimonadaceae</taxon>
        <taxon>Jiella</taxon>
    </lineage>
</organism>
<keyword evidence="2" id="KW-0479">Metal-binding</keyword>
<evidence type="ECO:0000256" key="4">
    <source>
        <dbReference type="ARBA" id="ARBA00023239"/>
    </source>
</evidence>
<evidence type="ECO:0000256" key="1">
    <source>
        <dbReference type="ARBA" id="ARBA00005495"/>
    </source>
</evidence>
<keyword evidence="4" id="KW-0456">Lyase</keyword>
<dbReference type="InterPro" id="IPR011057">
    <property type="entry name" value="Mss4-like_sf"/>
</dbReference>
<evidence type="ECO:0000259" key="5">
    <source>
        <dbReference type="PROSITE" id="PS51891"/>
    </source>
</evidence>
<sequence>MSHGNSPLHSGGCRCGAVRFTAAADPHVSTICHCEDCRRASGAPFLAFVGFDRSEVVFEGEEGWRYGRAPVARSFCATCGAPVAYYDERLPDKIYVVLGAMDEPHRFEPTLQAFAGEALPFACISVDLPASEGGAVPRP</sequence>
<keyword evidence="3" id="KW-0862">Zinc</keyword>
<feature type="domain" description="CENP-V/GFA" evidence="5">
    <location>
        <begin position="9"/>
        <end position="108"/>
    </location>
</feature>
<evidence type="ECO:0000256" key="3">
    <source>
        <dbReference type="ARBA" id="ARBA00022833"/>
    </source>
</evidence>
<dbReference type="EMBL" id="SOZD01000002">
    <property type="protein sequence ID" value="TFF25430.1"/>
    <property type="molecule type" value="Genomic_DNA"/>
</dbReference>
<dbReference type="AlphaFoldDB" id="A0A4Y8RQS3"/>
<protein>
    <submittedName>
        <fullName evidence="6">GFA family protein</fullName>
    </submittedName>
</protein>
<reference evidence="6 7" key="1">
    <citation type="submission" date="2019-03" db="EMBL/GenBank/DDBJ databases">
        <title>Jiella endophytica sp. nov., a novel endophytic bacterium isolated from root of Ficus microcarpa Linn. f.</title>
        <authorList>
            <person name="Tuo L."/>
        </authorList>
    </citation>
    <scope>NUCLEOTIDE SEQUENCE [LARGE SCALE GENOMIC DNA]</scope>
    <source>
        <strain evidence="6 7">CBS5Q-3</strain>
    </source>
</reference>
<dbReference type="PROSITE" id="PS51891">
    <property type="entry name" value="CENP_V_GFA"/>
    <property type="match status" value="1"/>
</dbReference>
<gene>
    <name evidence="6" type="ORF">E3C22_08740</name>
</gene>
<dbReference type="Gene3D" id="3.90.1590.10">
    <property type="entry name" value="glutathione-dependent formaldehyde- activating enzyme (gfa)"/>
    <property type="match status" value="1"/>
</dbReference>
<dbReference type="Pfam" id="PF04828">
    <property type="entry name" value="GFA"/>
    <property type="match status" value="1"/>
</dbReference>
<evidence type="ECO:0000313" key="6">
    <source>
        <dbReference type="EMBL" id="TFF25430.1"/>
    </source>
</evidence>
<accession>A0A4Y8RQS3</accession>
<dbReference type="InterPro" id="IPR006913">
    <property type="entry name" value="CENP-V/GFA"/>
</dbReference>
<comment type="caution">
    <text evidence="6">The sequence shown here is derived from an EMBL/GenBank/DDBJ whole genome shotgun (WGS) entry which is preliminary data.</text>
</comment>
<dbReference type="RefSeq" id="WP_134761599.1">
    <property type="nucleotide sequence ID" value="NZ_SOZD01000002.1"/>
</dbReference>
<proteinExistence type="inferred from homology"/>
<dbReference type="GO" id="GO:0016846">
    <property type="term" value="F:carbon-sulfur lyase activity"/>
    <property type="evidence" value="ECO:0007669"/>
    <property type="project" value="InterPro"/>
</dbReference>
<evidence type="ECO:0000256" key="2">
    <source>
        <dbReference type="ARBA" id="ARBA00022723"/>
    </source>
</evidence>
<dbReference type="GO" id="GO:0046872">
    <property type="term" value="F:metal ion binding"/>
    <property type="evidence" value="ECO:0007669"/>
    <property type="project" value="UniProtKB-KW"/>
</dbReference>
<dbReference type="OrthoDB" id="9807246at2"/>